<dbReference type="Gene3D" id="1.10.150.130">
    <property type="match status" value="1"/>
</dbReference>
<evidence type="ECO:0000256" key="10">
    <source>
        <dbReference type="SAM" id="MobiDB-lite"/>
    </source>
</evidence>
<accession>E5Y9G4</accession>
<dbReference type="GO" id="GO:0007059">
    <property type="term" value="P:chromosome segregation"/>
    <property type="evidence" value="ECO:0007669"/>
    <property type="project" value="UniProtKB-UniRule"/>
</dbReference>
<dbReference type="PROSITE" id="PS51898">
    <property type="entry name" value="TYR_RECOMBINASE"/>
    <property type="match status" value="1"/>
</dbReference>
<evidence type="ECO:0000313" key="13">
    <source>
        <dbReference type="EMBL" id="EFV43356.1"/>
    </source>
</evidence>
<dbReference type="InterPro" id="IPR011010">
    <property type="entry name" value="DNA_brk_join_enz"/>
</dbReference>
<dbReference type="EMBL" id="ADCP02000001">
    <property type="protein sequence ID" value="EFV43356.1"/>
    <property type="molecule type" value="Genomic_DNA"/>
</dbReference>
<keyword evidence="2 9" id="KW-0963">Cytoplasm</keyword>
<keyword evidence="8 9" id="KW-0131">Cell cycle</keyword>
<dbReference type="GO" id="GO:0009037">
    <property type="term" value="F:tyrosine-based site-specific recombinase activity"/>
    <property type="evidence" value="ECO:0007669"/>
    <property type="project" value="UniProtKB-UniRule"/>
</dbReference>
<feature type="active site" evidence="9">
    <location>
        <position position="272"/>
    </location>
</feature>
<dbReference type="PANTHER" id="PTHR30349:SF77">
    <property type="entry name" value="TYROSINE RECOMBINASE XERC"/>
    <property type="match status" value="1"/>
</dbReference>
<evidence type="ECO:0000256" key="8">
    <source>
        <dbReference type="ARBA" id="ARBA00023306"/>
    </source>
</evidence>
<evidence type="ECO:0000256" key="6">
    <source>
        <dbReference type="ARBA" id="ARBA00023125"/>
    </source>
</evidence>
<keyword evidence="3 9" id="KW-0132">Cell division</keyword>
<evidence type="ECO:0000256" key="5">
    <source>
        <dbReference type="ARBA" id="ARBA00022908"/>
    </source>
</evidence>
<feature type="active site" evidence="9">
    <location>
        <position position="179"/>
    </location>
</feature>
<comment type="function">
    <text evidence="9">Site-specific tyrosine recombinase, which acts by catalyzing the cutting and rejoining of the recombining DNA molecules. The XerC-XerD complex is essential to convert dimers of the bacterial chromosome into monomers to permit their segregation at cell division. It also contributes to the segregational stability of plasmids.</text>
</comment>
<dbReference type="GO" id="GO:0005737">
    <property type="term" value="C:cytoplasm"/>
    <property type="evidence" value="ECO:0007669"/>
    <property type="project" value="UniProtKB-SubCell"/>
</dbReference>
<comment type="subcellular location">
    <subcellularLocation>
        <location evidence="1 9">Cytoplasm</location>
    </subcellularLocation>
</comment>
<evidence type="ECO:0000256" key="2">
    <source>
        <dbReference type="ARBA" id="ARBA00022490"/>
    </source>
</evidence>
<dbReference type="InterPro" id="IPR010998">
    <property type="entry name" value="Integrase_recombinase_N"/>
</dbReference>
<dbReference type="STRING" id="563192.HMPREF0179_02879"/>
<feature type="active site" description="O-(3'-phospho-DNA)-tyrosine intermediate" evidence="9">
    <location>
        <position position="307"/>
    </location>
</feature>
<name>E5Y9G4_BILW3</name>
<dbReference type="InterPro" id="IPR013762">
    <property type="entry name" value="Integrase-like_cat_sf"/>
</dbReference>
<dbReference type="GeneID" id="78084733"/>
<dbReference type="HAMAP" id="MF_01808">
    <property type="entry name" value="Recomb_XerC_XerD"/>
    <property type="match status" value="1"/>
</dbReference>
<dbReference type="GO" id="GO:0003677">
    <property type="term" value="F:DNA binding"/>
    <property type="evidence" value="ECO:0007669"/>
    <property type="project" value="UniProtKB-UniRule"/>
</dbReference>
<evidence type="ECO:0000256" key="7">
    <source>
        <dbReference type="ARBA" id="ARBA00023172"/>
    </source>
</evidence>
<organism evidence="13 14">
    <name type="scientific">Bilophila wadsworthia (strain 3_1_6)</name>
    <dbReference type="NCBI Taxonomy" id="563192"/>
    <lineage>
        <taxon>Bacteria</taxon>
        <taxon>Pseudomonadati</taxon>
        <taxon>Thermodesulfobacteriota</taxon>
        <taxon>Desulfovibrionia</taxon>
        <taxon>Desulfovibrionales</taxon>
        <taxon>Desulfovibrionaceae</taxon>
        <taxon>Bilophila</taxon>
    </lineage>
</organism>
<feature type="active site" evidence="9">
    <location>
        <position position="275"/>
    </location>
</feature>
<dbReference type="InterPro" id="IPR002104">
    <property type="entry name" value="Integrase_catalytic"/>
</dbReference>
<dbReference type="HOGENOM" id="CLU_027562_9_0_7"/>
<keyword evidence="4 9" id="KW-0159">Chromosome partition</keyword>
<dbReference type="Pfam" id="PF00589">
    <property type="entry name" value="Phage_integrase"/>
    <property type="match status" value="1"/>
</dbReference>
<dbReference type="CDD" id="cd00798">
    <property type="entry name" value="INT_XerDC_C"/>
    <property type="match status" value="1"/>
</dbReference>
<comment type="similarity">
    <text evidence="9">Belongs to the 'phage' integrase family. XerC subfamily.</text>
</comment>
<dbReference type="Proteomes" id="UP000006034">
    <property type="component" value="Unassembled WGS sequence"/>
</dbReference>
<keyword evidence="6 9" id="KW-0238">DNA-binding</keyword>
<reference evidence="13 14" key="1">
    <citation type="submission" date="2010-10" db="EMBL/GenBank/DDBJ databases">
        <authorList>
            <consortium name="The Broad Institute Genome Sequencing Platform"/>
            <person name="Ward D."/>
            <person name="Earl A."/>
            <person name="Feldgarden M."/>
            <person name="Young S.K."/>
            <person name="Gargeya S."/>
            <person name="Zeng Q."/>
            <person name="Alvarado L."/>
            <person name="Berlin A."/>
            <person name="Bochicchio J."/>
            <person name="Chapman S.B."/>
            <person name="Chen Z."/>
            <person name="Freedman E."/>
            <person name="Gellesch M."/>
            <person name="Goldberg J."/>
            <person name="Griggs A."/>
            <person name="Gujja S."/>
            <person name="Heilman E."/>
            <person name="Heiman D."/>
            <person name="Howarth C."/>
            <person name="Mehta T."/>
            <person name="Neiman D."/>
            <person name="Pearson M."/>
            <person name="Roberts A."/>
            <person name="Saif S."/>
            <person name="Shea T."/>
            <person name="Shenoy N."/>
            <person name="Sisk P."/>
            <person name="Stolte C."/>
            <person name="Sykes S."/>
            <person name="White J."/>
            <person name="Yandava C."/>
            <person name="Allen-Vercoe E."/>
            <person name="Sibley C."/>
            <person name="Ambrose C.E."/>
            <person name="Strauss J."/>
            <person name="Daigneault M."/>
            <person name="Haas B."/>
            <person name="Nusbaum C."/>
            <person name="Birren B."/>
        </authorList>
    </citation>
    <scope>NUCLEOTIDE SEQUENCE [LARGE SCALE GENOMIC DNA]</scope>
    <source>
        <strain evidence="13 14">3_1_6</strain>
    </source>
</reference>
<feature type="domain" description="Tyr recombinase" evidence="11">
    <location>
        <begin position="118"/>
        <end position="320"/>
    </location>
</feature>
<gene>
    <name evidence="9" type="primary">xerC</name>
    <name evidence="13" type="ORF">HMPREF0179_02879</name>
</gene>
<dbReference type="InterPro" id="IPR004107">
    <property type="entry name" value="Integrase_SAM-like_N"/>
</dbReference>
<dbReference type="PANTHER" id="PTHR30349">
    <property type="entry name" value="PHAGE INTEGRASE-RELATED"/>
    <property type="match status" value="1"/>
</dbReference>
<dbReference type="PROSITE" id="PS51900">
    <property type="entry name" value="CB"/>
    <property type="match status" value="1"/>
</dbReference>
<feature type="domain" description="Core-binding (CB)" evidence="12">
    <location>
        <begin position="9"/>
        <end position="97"/>
    </location>
</feature>
<dbReference type="GO" id="GO:0006313">
    <property type="term" value="P:DNA transposition"/>
    <property type="evidence" value="ECO:0007669"/>
    <property type="project" value="UniProtKB-UniRule"/>
</dbReference>
<comment type="caution">
    <text evidence="13">The sequence shown here is derived from an EMBL/GenBank/DDBJ whole genome shotgun (WGS) entry which is preliminary data.</text>
</comment>
<dbReference type="NCBIfam" id="NF001399">
    <property type="entry name" value="PRK00283.1"/>
    <property type="match status" value="1"/>
</dbReference>
<dbReference type="InterPro" id="IPR023009">
    <property type="entry name" value="Tyrosine_recombinase_XerC/XerD"/>
</dbReference>
<evidence type="ECO:0000256" key="1">
    <source>
        <dbReference type="ARBA" id="ARBA00004496"/>
    </source>
</evidence>
<feature type="active site" evidence="9">
    <location>
        <position position="203"/>
    </location>
</feature>
<dbReference type="Pfam" id="PF02899">
    <property type="entry name" value="Phage_int_SAM_1"/>
    <property type="match status" value="1"/>
</dbReference>
<proteinExistence type="inferred from homology"/>
<dbReference type="InterPro" id="IPR044068">
    <property type="entry name" value="CB"/>
</dbReference>
<evidence type="ECO:0000256" key="3">
    <source>
        <dbReference type="ARBA" id="ARBA00022618"/>
    </source>
</evidence>
<evidence type="ECO:0000256" key="9">
    <source>
        <dbReference type="HAMAP-Rule" id="MF_01808"/>
    </source>
</evidence>
<evidence type="ECO:0000259" key="12">
    <source>
        <dbReference type="PROSITE" id="PS51900"/>
    </source>
</evidence>
<dbReference type="RefSeq" id="WP_005029053.1">
    <property type="nucleotide sequence ID" value="NZ_KE150238.1"/>
</dbReference>
<keyword evidence="7 9" id="KW-0233">DNA recombination</keyword>
<reference evidence="13 14" key="2">
    <citation type="submission" date="2013-04" db="EMBL/GenBank/DDBJ databases">
        <title>The Genome Sequence of Bilophila wadsworthia 3_1_6.</title>
        <authorList>
            <consortium name="The Broad Institute Genomics Platform"/>
            <person name="Earl A."/>
            <person name="Ward D."/>
            <person name="Feldgarden M."/>
            <person name="Gevers D."/>
            <person name="Sibley C."/>
            <person name="Strauss J."/>
            <person name="Allen-Vercoe E."/>
            <person name="Walker B."/>
            <person name="Young S."/>
            <person name="Zeng Q."/>
            <person name="Gargeya S."/>
            <person name="Fitzgerald M."/>
            <person name="Haas B."/>
            <person name="Abouelleil A."/>
            <person name="Allen A.W."/>
            <person name="Alvarado L."/>
            <person name="Arachchi H.M."/>
            <person name="Berlin A.M."/>
            <person name="Chapman S.B."/>
            <person name="Gainer-Dewar J."/>
            <person name="Goldberg J."/>
            <person name="Griggs A."/>
            <person name="Gujja S."/>
            <person name="Hansen M."/>
            <person name="Howarth C."/>
            <person name="Imamovic A."/>
            <person name="Ireland A."/>
            <person name="Larimer J."/>
            <person name="McCowan C."/>
            <person name="Murphy C."/>
            <person name="Pearson M."/>
            <person name="Poon T.W."/>
            <person name="Priest M."/>
            <person name="Roberts A."/>
            <person name="Saif S."/>
            <person name="Shea T."/>
            <person name="Sisk P."/>
            <person name="Sykes S."/>
            <person name="Wortman J."/>
            <person name="Nusbaum C."/>
            <person name="Birren B."/>
        </authorList>
    </citation>
    <scope>NUCLEOTIDE SEQUENCE [LARGE SCALE GENOMIC DNA]</scope>
    <source>
        <strain evidence="13 14">3_1_6</strain>
    </source>
</reference>
<sequence length="339" mass="38070">MPTPAPAMPPLPQDVEQFLTWMTDQKGFSPATISAYRTDLLQFEEWLHREQHSLARPGELEKYHFQDYSAHLFHEGQARSSIGRKLSALRSLFRYLMKMKKIDKNPAKLVRNPKRELRHPTALNVDQMFTLLDEASVESGGAAGLDGSRQAEQTVTDREHAGHTRDLALAELLYGSGLRISEALDLDVDDVDPASGFIRVIGKGSKERIAPLSDTSVRALFLWLRVRALIAPPAEKALFVGNRGKRLNRRQAARILDEIRKSAGLPQHLSPHTLRHTFATHMLENGADMRSVQELLGHASLSTTQRYTHITLDHLMRVYDKAHPRSSVRGKGGEEGEDV</sequence>
<keyword evidence="5 9" id="KW-0229">DNA integration</keyword>
<evidence type="ECO:0000256" key="4">
    <source>
        <dbReference type="ARBA" id="ARBA00022829"/>
    </source>
</evidence>
<dbReference type="OrthoDB" id="9801717at2"/>
<dbReference type="InterPro" id="IPR050090">
    <property type="entry name" value="Tyrosine_recombinase_XerCD"/>
</dbReference>
<feature type="active site" evidence="9">
    <location>
        <position position="298"/>
    </location>
</feature>
<dbReference type="SUPFAM" id="SSF56349">
    <property type="entry name" value="DNA breaking-rejoining enzymes"/>
    <property type="match status" value="1"/>
</dbReference>
<dbReference type="Gene3D" id="1.10.443.10">
    <property type="entry name" value="Intergrase catalytic core"/>
    <property type="match status" value="1"/>
</dbReference>
<protein>
    <recommendedName>
        <fullName evidence="9">Tyrosine recombinase XerC</fullName>
    </recommendedName>
</protein>
<feature type="region of interest" description="Disordered" evidence="10">
    <location>
        <begin position="140"/>
        <end position="160"/>
    </location>
</feature>
<comment type="subunit">
    <text evidence="9">Forms a cyclic heterotetrameric complex composed of two molecules of XerC and two molecules of XerD.</text>
</comment>
<dbReference type="eggNOG" id="COG4974">
    <property type="taxonomic scope" value="Bacteria"/>
</dbReference>
<dbReference type="AlphaFoldDB" id="E5Y9G4"/>
<dbReference type="GO" id="GO:0051301">
    <property type="term" value="P:cell division"/>
    <property type="evidence" value="ECO:0007669"/>
    <property type="project" value="UniProtKB-KW"/>
</dbReference>
<evidence type="ECO:0000313" key="14">
    <source>
        <dbReference type="Proteomes" id="UP000006034"/>
    </source>
</evidence>
<evidence type="ECO:0000259" key="11">
    <source>
        <dbReference type="PROSITE" id="PS51898"/>
    </source>
</evidence>
<keyword evidence="14" id="KW-1185">Reference proteome</keyword>